<name>A0A4D6X9B3_PSEPU</name>
<keyword evidence="1" id="KW-0812">Transmembrane</keyword>
<feature type="transmembrane region" description="Helical" evidence="1">
    <location>
        <begin position="6"/>
        <end position="22"/>
    </location>
</feature>
<protein>
    <submittedName>
        <fullName evidence="2">FeoB-associated Cys-rich membrane protein</fullName>
    </submittedName>
</protein>
<dbReference type="Proteomes" id="UP000298551">
    <property type="component" value="Chromosome"/>
</dbReference>
<gene>
    <name evidence="2" type="ORF">E6B08_14295</name>
</gene>
<evidence type="ECO:0000313" key="3">
    <source>
        <dbReference type="Proteomes" id="UP000298551"/>
    </source>
</evidence>
<accession>A0A4D6X9B3</accession>
<keyword evidence="1" id="KW-0472">Membrane</keyword>
<reference evidence="3" key="1">
    <citation type="submission" date="2019-04" db="EMBL/GenBank/DDBJ databases">
        <title>Genome sequence of Pseudomonas putida 1290, an auxin catabolizing strain.</title>
        <authorList>
            <person name="Laird T.S."/>
            <person name="Leveau J.H.J."/>
        </authorList>
    </citation>
    <scope>NUCLEOTIDE SEQUENCE [LARGE SCALE GENOMIC DNA]</scope>
    <source>
        <strain evidence="3">1290</strain>
    </source>
</reference>
<dbReference type="AlphaFoldDB" id="A0A4D6X9B3"/>
<evidence type="ECO:0000256" key="1">
    <source>
        <dbReference type="SAM" id="Phobius"/>
    </source>
</evidence>
<organism evidence="2 3">
    <name type="scientific">Pseudomonas putida</name>
    <name type="common">Arthrobacter siderocapsulatus</name>
    <dbReference type="NCBI Taxonomy" id="303"/>
    <lineage>
        <taxon>Bacteria</taxon>
        <taxon>Pseudomonadati</taxon>
        <taxon>Pseudomonadota</taxon>
        <taxon>Gammaproteobacteria</taxon>
        <taxon>Pseudomonadales</taxon>
        <taxon>Pseudomonadaceae</taxon>
        <taxon>Pseudomonas</taxon>
    </lineage>
</organism>
<evidence type="ECO:0000313" key="2">
    <source>
        <dbReference type="EMBL" id="QCI12463.1"/>
    </source>
</evidence>
<sequence>MSAALQYVIVALAMLWALRTVWRRLRPPKPGHCTSDGCGSCGSCDAGGEPVQRIAAANLPDEGDRP</sequence>
<dbReference type="EMBL" id="CP039371">
    <property type="protein sequence ID" value="QCI12463.1"/>
    <property type="molecule type" value="Genomic_DNA"/>
</dbReference>
<proteinExistence type="predicted"/>
<keyword evidence="1" id="KW-1133">Transmembrane helix</keyword>